<dbReference type="SUPFAM" id="SSF53448">
    <property type="entry name" value="Nucleotide-diphospho-sugar transferases"/>
    <property type="match status" value="2"/>
</dbReference>
<dbReference type="Pfam" id="PF00535">
    <property type="entry name" value="Glycos_transf_2"/>
    <property type="match status" value="2"/>
</dbReference>
<dbReference type="PANTHER" id="PTHR22916">
    <property type="entry name" value="GLYCOSYLTRANSFERASE"/>
    <property type="match status" value="1"/>
</dbReference>
<dbReference type="Proteomes" id="UP001208567">
    <property type="component" value="Unassembled WGS sequence"/>
</dbReference>
<accession>A0ABQ5N9N0</accession>
<dbReference type="CDD" id="cd00761">
    <property type="entry name" value="Glyco_tranf_GTA_type"/>
    <property type="match status" value="2"/>
</dbReference>
<dbReference type="PANTHER" id="PTHR22916:SF3">
    <property type="entry name" value="UDP-GLCNAC:BETAGAL BETA-1,3-N-ACETYLGLUCOSAMINYLTRANSFERASE-LIKE PROTEIN 1"/>
    <property type="match status" value="1"/>
</dbReference>
<dbReference type="EMBL" id="BRXR01000001">
    <property type="protein sequence ID" value="GLC31962.1"/>
    <property type="molecule type" value="Genomic_DNA"/>
</dbReference>
<organism evidence="2 3">
    <name type="scientific">Clostridium omnivorum</name>
    <dbReference type="NCBI Taxonomy" id="1604902"/>
    <lineage>
        <taxon>Bacteria</taxon>
        <taxon>Bacillati</taxon>
        <taxon>Bacillota</taxon>
        <taxon>Clostridia</taxon>
        <taxon>Eubacteriales</taxon>
        <taxon>Clostridiaceae</taxon>
        <taxon>Clostridium</taxon>
    </lineage>
</organism>
<proteinExistence type="predicted"/>
<protein>
    <submittedName>
        <fullName evidence="2">Glycosyl transferase</fullName>
    </submittedName>
</protein>
<evidence type="ECO:0000313" key="2">
    <source>
        <dbReference type="EMBL" id="GLC31962.1"/>
    </source>
</evidence>
<dbReference type="Gene3D" id="3.90.550.10">
    <property type="entry name" value="Spore Coat Polysaccharide Biosynthesis Protein SpsA, Chain A"/>
    <property type="match status" value="2"/>
</dbReference>
<sequence>MTLLYNRKPGLVSIVIATYNYGEYIIEALEAIKNQTYSDIELIVMDDASEDNTETVINKWHENNKNKIQNFKYIKLPRNCGAGWAYNIGFHISCGEYIVIHDSDDISHPEKIAKQVKLLESHPCTSMVGTGFKTFNDDISKAKSGSNWLSFNPDSIENNYKKYLRHCVAYGTLMFRASVLEEIIGCFKAIPVGNDMFFVNNVVNHDFIIENIKEDLFYVRKHKGQMSSQIRSKGEIPVLKKRKIIDNLVSIVLPVKNCSNTVSDALESIAAQTYPNIELIIVDDASTDNAEEFIKSWYEKYKKKTRSKTQIELIYFKLPSESCSPWTYNIGCYLSRGEFIAFHNAHGKSHAKRIENQVTFLKNYFMYSAVGTNYFPEDILVKYDENIEYSYIAEYMPCVNVHTLMVRYEVIHKTAGLNNSIQGASDFEFIYRLLNNGYRVQNLKDVLYFEQGS</sequence>
<gene>
    <name evidence="2" type="ORF">bsdE14_33720</name>
</gene>
<dbReference type="InterPro" id="IPR029044">
    <property type="entry name" value="Nucleotide-diphossugar_trans"/>
</dbReference>
<dbReference type="GO" id="GO:0016740">
    <property type="term" value="F:transferase activity"/>
    <property type="evidence" value="ECO:0007669"/>
    <property type="project" value="UniProtKB-KW"/>
</dbReference>
<feature type="domain" description="Glycosyltransferase 2-like" evidence="1">
    <location>
        <begin position="250"/>
        <end position="388"/>
    </location>
</feature>
<comment type="caution">
    <text evidence="2">The sequence shown here is derived from an EMBL/GenBank/DDBJ whole genome shotgun (WGS) entry which is preliminary data.</text>
</comment>
<reference evidence="2 3" key="1">
    <citation type="journal article" date="2024" name="Int. J. Syst. Evol. Microbiol.">
        <title>Clostridium omnivorum sp. nov., isolated from anoxic soil under the treatment of reductive soil disinfestation.</title>
        <authorList>
            <person name="Ueki A."/>
            <person name="Tonouchi A."/>
            <person name="Kaku N."/>
            <person name="Honma S."/>
            <person name="Ueki K."/>
        </authorList>
    </citation>
    <scope>NUCLEOTIDE SEQUENCE [LARGE SCALE GENOMIC DNA]</scope>
    <source>
        <strain evidence="2 3">E14</strain>
    </source>
</reference>
<evidence type="ECO:0000313" key="3">
    <source>
        <dbReference type="Proteomes" id="UP001208567"/>
    </source>
</evidence>
<keyword evidence="3" id="KW-1185">Reference proteome</keyword>
<name>A0ABQ5N9N0_9CLOT</name>
<keyword evidence="2" id="KW-0808">Transferase</keyword>
<dbReference type="RefSeq" id="WP_264851276.1">
    <property type="nucleotide sequence ID" value="NZ_BRXR01000001.1"/>
</dbReference>
<dbReference type="InterPro" id="IPR001173">
    <property type="entry name" value="Glyco_trans_2-like"/>
</dbReference>
<evidence type="ECO:0000259" key="1">
    <source>
        <dbReference type="Pfam" id="PF00535"/>
    </source>
</evidence>
<feature type="domain" description="Glycosyltransferase 2-like" evidence="1">
    <location>
        <begin position="13"/>
        <end position="183"/>
    </location>
</feature>